<keyword evidence="1" id="KW-0472">Membrane</keyword>
<organism evidence="2 3">
    <name type="scientific">Strongylus vulgaris</name>
    <name type="common">Blood worm</name>
    <dbReference type="NCBI Taxonomy" id="40348"/>
    <lineage>
        <taxon>Eukaryota</taxon>
        <taxon>Metazoa</taxon>
        <taxon>Ecdysozoa</taxon>
        <taxon>Nematoda</taxon>
        <taxon>Chromadorea</taxon>
        <taxon>Rhabditida</taxon>
        <taxon>Rhabditina</taxon>
        <taxon>Rhabditomorpha</taxon>
        <taxon>Strongyloidea</taxon>
        <taxon>Strongylidae</taxon>
        <taxon>Strongylus</taxon>
    </lineage>
</organism>
<keyword evidence="3" id="KW-1185">Reference proteome</keyword>
<keyword evidence="1" id="KW-0812">Transmembrane</keyword>
<dbReference type="Proteomes" id="UP000270094">
    <property type="component" value="Unassembled WGS sequence"/>
</dbReference>
<gene>
    <name evidence="2" type="ORF">SVUK_LOCUS11178</name>
</gene>
<protein>
    <recommendedName>
        <fullName evidence="4">Nose resistant-to-fluoxetine protein N-terminal domain-containing protein</fullName>
    </recommendedName>
</protein>
<evidence type="ECO:0008006" key="4">
    <source>
        <dbReference type="Google" id="ProtNLM"/>
    </source>
</evidence>
<evidence type="ECO:0000313" key="2">
    <source>
        <dbReference type="EMBL" id="VDM76180.1"/>
    </source>
</evidence>
<dbReference type="AlphaFoldDB" id="A0A3P7ISL0"/>
<dbReference type="InterPro" id="IPR052728">
    <property type="entry name" value="O2_lipid_transport_reg"/>
</dbReference>
<feature type="transmembrane region" description="Helical" evidence="1">
    <location>
        <begin position="208"/>
        <end position="231"/>
    </location>
</feature>
<feature type="transmembrane region" description="Helical" evidence="1">
    <location>
        <begin position="95"/>
        <end position="119"/>
    </location>
</feature>
<feature type="transmembrane region" description="Helical" evidence="1">
    <location>
        <begin position="131"/>
        <end position="147"/>
    </location>
</feature>
<evidence type="ECO:0000256" key="1">
    <source>
        <dbReference type="SAM" id="Phobius"/>
    </source>
</evidence>
<sequence length="256" mass="29202">MDLTIVNSGSYRECIEVVAPYQVQYCYVNTAITMDLEGAPKGMGIGPKFAVCMPESCTKKDIVNFLNNANIKALVPVEFTGTDCVPTRNTYSVSFWIFMCFMAFFISWAIIATVVDYVWQKYYKDKEQNKGDYIWITVRALLTYSIYSNGSIIMNVSPPKKGTLESLACIRFISMSWVTAGHVVMNEVSTDSFAPVLRMWDPLLSNTITNGFFSVDTFFLLSGLLVSYIFFKSKPSAKFVKNPMVWIMFYVHRWLR</sequence>
<dbReference type="PANTHER" id="PTHR11161:SF0">
    <property type="entry name" value="O-ACYLTRANSFERASE LIKE PROTEIN"/>
    <property type="match status" value="1"/>
</dbReference>
<dbReference type="EMBL" id="UYYB01096488">
    <property type="protein sequence ID" value="VDM76180.1"/>
    <property type="molecule type" value="Genomic_DNA"/>
</dbReference>
<accession>A0A3P7ISL0</accession>
<dbReference type="PANTHER" id="PTHR11161">
    <property type="entry name" value="O-ACYLTRANSFERASE"/>
    <property type="match status" value="1"/>
</dbReference>
<dbReference type="OrthoDB" id="207378at2759"/>
<keyword evidence="1" id="KW-1133">Transmembrane helix</keyword>
<evidence type="ECO:0000313" key="3">
    <source>
        <dbReference type="Proteomes" id="UP000270094"/>
    </source>
</evidence>
<reference evidence="2 3" key="1">
    <citation type="submission" date="2018-11" db="EMBL/GenBank/DDBJ databases">
        <authorList>
            <consortium name="Pathogen Informatics"/>
        </authorList>
    </citation>
    <scope>NUCLEOTIDE SEQUENCE [LARGE SCALE GENOMIC DNA]</scope>
</reference>
<proteinExistence type="predicted"/>
<name>A0A3P7ISL0_STRVU</name>